<evidence type="ECO:0000256" key="1">
    <source>
        <dbReference type="SAM" id="MobiDB-lite"/>
    </source>
</evidence>
<dbReference type="EMBL" id="UYYB01098440">
    <property type="protein sequence ID" value="VDM77104.1"/>
    <property type="molecule type" value="Genomic_DNA"/>
</dbReference>
<evidence type="ECO:0000313" key="3">
    <source>
        <dbReference type="EMBL" id="VDM77104.1"/>
    </source>
</evidence>
<name>A0A3P7JFZ3_STRVU</name>
<accession>A0A3P7JFZ3</accession>
<gene>
    <name evidence="3" type="ORF">SVUK_LOCUS12102</name>
</gene>
<keyword evidence="4" id="KW-1185">Reference proteome</keyword>
<protein>
    <submittedName>
        <fullName evidence="3">Uncharacterized protein</fullName>
    </submittedName>
</protein>
<reference evidence="3 4" key="1">
    <citation type="submission" date="2018-11" db="EMBL/GenBank/DDBJ databases">
        <authorList>
            <consortium name="Pathogen Informatics"/>
        </authorList>
    </citation>
    <scope>NUCLEOTIDE SEQUENCE [LARGE SCALE GENOMIC DNA]</scope>
</reference>
<keyword evidence="2" id="KW-0472">Membrane</keyword>
<organism evidence="3 4">
    <name type="scientific">Strongylus vulgaris</name>
    <name type="common">Blood worm</name>
    <dbReference type="NCBI Taxonomy" id="40348"/>
    <lineage>
        <taxon>Eukaryota</taxon>
        <taxon>Metazoa</taxon>
        <taxon>Ecdysozoa</taxon>
        <taxon>Nematoda</taxon>
        <taxon>Chromadorea</taxon>
        <taxon>Rhabditida</taxon>
        <taxon>Rhabditina</taxon>
        <taxon>Rhabditomorpha</taxon>
        <taxon>Strongyloidea</taxon>
        <taxon>Strongylidae</taxon>
        <taxon>Strongylus</taxon>
    </lineage>
</organism>
<keyword evidence="2" id="KW-1133">Transmembrane helix</keyword>
<dbReference type="AlphaFoldDB" id="A0A3P7JFZ3"/>
<feature type="transmembrane region" description="Helical" evidence="2">
    <location>
        <begin position="65"/>
        <end position="88"/>
    </location>
</feature>
<keyword evidence="2" id="KW-0812">Transmembrane</keyword>
<dbReference type="Proteomes" id="UP000270094">
    <property type="component" value="Unassembled WGS sequence"/>
</dbReference>
<evidence type="ECO:0000256" key="2">
    <source>
        <dbReference type="SAM" id="Phobius"/>
    </source>
</evidence>
<proteinExistence type="predicted"/>
<sequence length="96" mass="10808">MVTTRKGKYERKEQAPEKANGTSDTGLEGDDGSDSDAPAEISSKPGPDILLVDGPEQEMSLFEQVTYLIFILWLVCSYTYLICFIAWAQFMMKRSF</sequence>
<evidence type="ECO:0000313" key="4">
    <source>
        <dbReference type="Proteomes" id="UP000270094"/>
    </source>
</evidence>
<feature type="region of interest" description="Disordered" evidence="1">
    <location>
        <begin position="1"/>
        <end position="51"/>
    </location>
</feature>